<evidence type="ECO:0000313" key="3">
    <source>
        <dbReference type="Proteomes" id="UP000676409"/>
    </source>
</evidence>
<evidence type="ECO:0000313" key="2">
    <source>
        <dbReference type="EMBL" id="QUD87902.1"/>
    </source>
</evidence>
<dbReference type="Pfam" id="PF13975">
    <property type="entry name" value="gag-asp_proteas"/>
    <property type="match status" value="1"/>
</dbReference>
<feature type="signal peptide" evidence="1">
    <location>
        <begin position="1"/>
        <end position="18"/>
    </location>
</feature>
<dbReference type="GO" id="GO:0004190">
    <property type="term" value="F:aspartic-type endopeptidase activity"/>
    <property type="evidence" value="ECO:0007669"/>
    <property type="project" value="InterPro"/>
</dbReference>
<keyword evidence="1" id="KW-0732">Signal</keyword>
<dbReference type="AlphaFoldDB" id="A0A975IUG1"/>
<dbReference type="Proteomes" id="UP000676409">
    <property type="component" value="Chromosome"/>
</dbReference>
<dbReference type="InterPro" id="IPR021109">
    <property type="entry name" value="Peptidase_aspartic_dom_sf"/>
</dbReference>
<reference evidence="2" key="1">
    <citation type="submission" date="2021-04" db="EMBL/GenBank/DDBJ databases">
        <title>The complete genome sequence of Caulobacter sp. S6.</title>
        <authorList>
            <person name="Tang Y."/>
            <person name="Ouyang W."/>
            <person name="Liu Q."/>
            <person name="Huang B."/>
            <person name="Guo Z."/>
            <person name="Lei P."/>
        </authorList>
    </citation>
    <scope>NUCLEOTIDE SEQUENCE</scope>
    <source>
        <strain evidence="2">S6</strain>
    </source>
</reference>
<organism evidence="2 3">
    <name type="scientific">Phenylobacterium montanum</name>
    <dbReference type="NCBI Taxonomy" id="2823693"/>
    <lineage>
        <taxon>Bacteria</taxon>
        <taxon>Pseudomonadati</taxon>
        <taxon>Pseudomonadota</taxon>
        <taxon>Alphaproteobacteria</taxon>
        <taxon>Caulobacterales</taxon>
        <taxon>Caulobacteraceae</taxon>
        <taxon>Phenylobacterium</taxon>
    </lineage>
</organism>
<gene>
    <name evidence="2" type="ORF">KCG34_23145</name>
</gene>
<keyword evidence="2" id="KW-0645">Protease</keyword>
<dbReference type="RefSeq" id="WP_211937953.1">
    <property type="nucleotide sequence ID" value="NZ_CP073078.1"/>
</dbReference>
<dbReference type="SUPFAM" id="SSF50630">
    <property type="entry name" value="Acid proteases"/>
    <property type="match status" value="1"/>
</dbReference>
<dbReference type="GO" id="GO:0006508">
    <property type="term" value="P:proteolysis"/>
    <property type="evidence" value="ECO:0007669"/>
    <property type="project" value="UniProtKB-KW"/>
</dbReference>
<dbReference type="EC" id="3.4.23.-" evidence="2"/>
<dbReference type="InterPro" id="IPR001969">
    <property type="entry name" value="Aspartic_peptidase_AS"/>
</dbReference>
<dbReference type="EMBL" id="CP073078">
    <property type="protein sequence ID" value="QUD87902.1"/>
    <property type="molecule type" value="Genomic_DNA"/>
</dbReference>
<dbReference type="CDD" id="cd05483">
    <property type="entry name" value="retropepsin_like_bacteria"/>
    <property type="match status" value="1"/>
</dbReference>
<dbReference type="KEGG" id="caul:KCG34_23145"/>
<sequence length="182" mass="18362">MLKLVSVGVVATVSAAIAAQAVMSLDRAQQDAGLRRADTVSPAAAAPPATSDLATAAPAQGSAASVLKSADGHYWAEASVNGSEVRFLVDTGASAVALTQTDAQRLGITPAPEAYTLSVTTANGQTRAAPVKLASVSVGGAQVQDVDALVIENGLQTSLLGMTYLGRLSQFEATKSSLILRP</sequence>
<feature type="chain" id="PRO_5037478692" evidence="1">
    <location>
        <begin position="19"/>
        <end position="182"/>
    </location>
</feature>
<dbReference type="InterPro" id="IPR011969">
    <property type="entry name" value="Clan_AA_Asp_peptidase_C"/>
</dbReference>
<evidence type="ECO:0000256" key="1">
    <source>
        <dbReference type="SAM" id="SignalP"/>
    </source>
</evidence>
<dbReference type="InterPro" id="IPR034122">
    <property type="entry name" value="Retropepsin-like_bacterial"/>
</dbReference>
<name>A0A975IUG1_9CAUL</name>
<accession>A0A975IUG1</accession>
<keyword evidence="2" id="KW-0378">Hydrolase</keyword>
<dbReference type="Gene3D" id="2.40.70.10">
    <property type="entry name" value="Acid Proteases"/>
    <property type="match status" value="1"/>
</dbReference>
<keyword evidence="3" id="KW-1185">Reference proteome</keyword>
<dbReference type="NCBIfam" id="TIGR02281">
    <property type="entry name" value="clan_AA_DTGA"/>
    <property type="match status" value="1"/>
</dbReference>
<dbReference type="PROSITE" id="PS00141">
    <property type="entry name" value="ASP_PROTEASE"/>
    <property type="match status" value="1"/>
</dbReference>
<proteinExistence type="predicted"/>
<protein>
    <submittedName>
        <fullName evidence="2">TIGR02281 family clan AA aspartic protease</fullName>
        <ecNumber evidence="2">3.4.23.-</ecNumber>
    </submittedName>
</protein>